<protein>
    <submittedName>
        <fullName evidence="2">Uncharacterized protein</fullName>
    </submittedName>
</protein>
<evidence type="ECO:0000256" key="1">
    <source>
        <dbReference type="SAM" id="Phobius"/>
    </source>
</evidence>
<keyword evidence="3" id="KW-1185">Reference proteome</keyword>
<reference evidence="2 3" key="1">
    <citation type="journal article" date="2014" name="Int. J. Syst. Evol. Microbiol.">
        <title>Complete genome sequence of Corynebacterium casei LMG S-19264T (=DSM 44701T), isolated from a smear-ripened cheese.</title>
        <authorList>
            <consortium name="US DOE Joint Genome Institute (JGI-PGF)"/>
            <person name="Walter F."/>
            <person name="Albersmeier A."/>
            <person name="Kalinowski J."/>
            <person name="Ruckert C."/>
        </authorList>
    </citation>
    <scope>NUCLEOTIDE SEQUENCE [LARGE SCALE GENOMIC DNA]</scope>
    <source>
        <strain evidence="2 3">KCTC 23968</strain>
    </source>
</reference>
<feature type="transmembrane region" description="Helical" evidence="1">
    <location>
        <begin position="70"/>
        <end position="90"/>
    </location>
</feature>
<feature type="transmembrane region" description="Helical" evidence="1">
    <location>
        <begin position="6"/>
        <end position="24"/>
    </location>
</feature>
<keyword evidence="1" id="KW-0812">Transmembrane</keyword>
<dbReference type="AlphaFoldDB" id="A0A918KL59"/>
<comment type="caution">
    <text evidence="2">The sequence shown here is derived from an EMBL/GenBank/DDBJ whole genome shotgun (WGS) entry which is preliminary data.</text>
</comment>
<dbReference type="RefSeq" id="WP_189584062.1">
    <property type="nucleotide sequence ID" value="NZ_BMYV01000002.1"/>
</dbReference>
<accession>A0A918KL59</accession>
<dbReference type="EMBL" id="BMYV01000002">
    <property type="protein sequence ID" value="GGX67123.1"/>
    <property type="molecule type" value="Genomic_DNA"/>
</dbReference>
<dbReference type="Proteomes" id="UP000600865">
    <property type="component" value="Unassembled WGS sequence"/>
</dbReference>
<organism evidence="2 3">
    <name type="scientific">Litorimonas cladophorae</name>
    <dbReference type="NCBI Taxonomy" id="1220491"/>
    <lineage>
        <taxon>Bacteria</taxon>
        <taxon>Pseudomonadati</taxon>
        <taxon>Pseudomonadota</taxon>
        <taxon>Alphaproteobacteria</taxon>
        <taxon>Maricaulales</taxon>
        <taxon>Robiginitomaculaceae</taxon>
    </lineage>
</organism>
<keyword evidence="1" id="KW-1133">Transmembrane helix</keyword>
<keyword evidence="1" id="KW-0472">Membrane</keyword>
<name>A0A918KL59_9PROT</name>
<feature type="transmembrane region" description="Helical" evidence="1">
    <location>
        <begin position="31"/>
        <end position="50"/>
    </location>
</feature>
<gene>
    <name evidence="2" type="ORF">GCM10011309_15970</name>
</gene>
<proteinExistence type="predicted"/>
<sequence length="111" mass="12698">MILLLLVILSSVLLAIPSFIVLRWKARPVRSYLIALGVLYLAISALMAWGLSGNEMFEAEEPKFLFAEKIIFALAILFVLAPILALIQWFGRRRYKRELGVSREKTKQTFD</sequence>
<evidence type="ECO:0000313" key="3">
    <source>
        <dbReference type="Proteomes" id="UP000600865"/>
    </source>
</evidence>
<evidence type="ECO:0000313" key="2">
    <source>
        <dbReference type="EMBL" id="GGX67123.1"/>
    </source>
</evidence>